<dbReference type="RefSeq" id="WP_075975433.1">
    <property type="nucleotide sequence ID" value="NZ_MKQR01000015.1"/>
</dbReference>
<comment type="similarity">
    <text evidence="1">Belongs to the AHA1 family.</text>
</comment>
<keyword evidence="4" id="KW-1185">Reference proteome</keyword>
<dbReference type="AlphaFoldDB" id="A0A1Q9LLB4"/>
<dbReference type="InterPro" id="IPR023393">
    <property type="entry name" value="START-like_dom_sf"/>
</dbReference>
<name>A0A1Q9LLB4_9PSEU</name>
<comment type="caution">
    <text evidence="3">The sequence shown here is derived from an EMBL/GenBank/DDBJ whole genome shotgun (WGS) entry which is preliminary data.</text>
</comment>
<evidence type="ECO:0000313" key="4">
    <source>
        <dbReference type="Proteomes" id="UP000186040"/>
    </source>
</evidence>
<protein>
    <submittedName>
        <fullName evidence="3">Polyketide cyclase</fullName>
    </submittedName>
</protein>
<reference evidence="3 4" key="1">
    <citation type="submission" date="2016-10" db="EMBL/GenBank/DDBJ databases">
        <title>The Draft Genome Sequence of Actinokineospora bangkokensis 44EHWT reveals the biosynthetic pathway of antifungal compounds Thailandins with unusual extender unit butylmalonyl-CoA.</title>
        <authorList>
            <person name="Greule A."/>
            <person name="Intra B."/>
            <person name="Flemming S."/>
            <person name="Rommel M.G."/>
            <person name="Panbangred W."/>
            <person name="Bechthold A."/>
        </authorList>
    </citation>
    <scope>NUCLEOTIDE SEQUENCE [LARGE SCALE GENOMIC DNA]</scope>
    <source>
        <strain evidence="3 4">44EHW</strain>
    </source>
</reference>
<dbReference type="OrthoDB" id="9786557at2"/>
<dbReference type="EMBL" id="MKQR01000015">
    <property type="protein sequence ID" value="OLR92822.1"/>
    <property type="molecule type" value="Genomic_DNA"/>
</dbReference>
<sequence>MRITREVRAPRAVVYRLLVDGDAVCRWRVPEGMTGRVHEFDARPGGRFRLSLTYDSPAGQGKTSGATDTYGGHFAELVDGERVVEVIAFESADVALSGELRMTTEVSDAPGGCVVAVSFEGLPGAISAEDNATGTRMALDKLAALAEGDAAGR</sequence>
<dbReference type="SUPFAM" id="SSF55961">
    <property type="entry name" value="Bet v1-like"/>
    <property type="match status" value="1"/>
</dbReference>
<feature type="domain" description="Activator of Hsp90 ATPase homologue 1/2-like C-terminal" evidence="2">
    <location>
        <begin position="8"/>
        <end position="147"/>
    </location>
</feature>
<dbReference type="Proteomes" id="UP000186040">
    <property type="component" value="Unassembled WGS sequence"/>
</dbReference>
<proteinExistence type="inferred from homology"/>
<organism evidence="3 4">
    <name type="scientific">Actinokineospora bangkokensis</name>
    <dbReference type="NCBI Taxonomy" id="1193682"/>
    <lineage>
        <taxon>Bacteria</taxon>
        <taxon>Bacillati</taxon>
        <taxon>Actinomycetota</taxon>
        <taxon>Actinomycetes</taxon>
        <taxon>Pseudonocardiales</taxon>
        <taxon>Pseudonocardiaceae</taxon>
        <taxon>Actinokineospora</taxon>
    </lineage>
</organism>
<dbReference type="STRING" id="1193682.BJP25_19535"/>
<gene>
    <name evidence="3" type="ORF">BJP25_19535</name>
</gene>
<evidence type="ECO:0000313" key="3">
    <source>
        <dbReference type="EMBL" id="OLR92822.1"/>
    </source>
</evidence>
<evidence type="ECO:0000256" key="1">
    <source>
        <dbReference type="ARBA" id="ARBA00006817"/>
    </source>
</evidence>
<dbReference type="InterPro" id="IPR013538">
    <property type="entry name" value="ASHA1/2-like_C"/>
</dbReference>
<dbReference type="Pfam" id="PF08327">
    <property type="entry name" value="AHSA1"/>
    <property type="match status" value="1"/>
</dbReference>
<evidence type="ECO:0000259" key="2">
    <source>
        <dbReference type="Pfam" id="PF08327"/>
    </source>
</evidence>
<accession>A0A1Q9LLB4</accession>
<dbReference type="Gene3D" id="3.30.530.20">
    <property type="match status" value="1"/>
</dbReference>